<organism evidence="1 2">
    <name type="scientific">Tegillarca granosa</name>
    <name type="common">Malaysian cockle</name>
    <name type="synonym">Anadara granosa</name>
    <dbReference type="NCBI Taxonomy" id="220873"/>
    <lineage>
        <taxon>Eukaryota</taxon>
        <taxon>Metazoa</taxon>
        <taxon>Spiralia</taxon>
        <taxon>Lophotrochozoa</taxon>
        <taxon>Mollusca</taxon>
        <taxon>Bivalvia</taxon>
        <taxon>Autobranchia</taxon>
        <taxon>Pteriomorphia</taxon>
        <taxon>Arcoida</taxon>
        <taxon>Arcoidea</taxon>
        <taxon>Arcidae</taxon>
        <taxon>Tegillarca</taxon>
    </lineage>
</organism>
<proteinExistence type="predicted"/>
<protein>
    <submittedName>
        <fullName evidence="1">Uncharacterized protein</fullName>
    </submittedName>
</protein>
<dbReference type="PANTHER" id="PTHR46880">
    <property type="entry name" value="RAS-ASSOCIATING DOMAIN-CONTAINING PROTEIN"/>
    <property type="match status" value="1"/>
</dbReference>
<evidence type="ECO:0000313" key="2">
    <source>
        <dbReference type="Proteomes" id="UP001217089"/>
    </source>
</evidence>
<dbReference type="PANTHER" id="PTHR46880:SF9">
    <property type="entry name" value="ZINC FINGER PROTEIN 862"/>
    <property type="match status" value="1"/>
</dbReference>
<reference evidence="1 2" key="1">
    <citation type="submission" date="2022-12" db="EMBL/GenBank/DDBJ databases">
        <title>Chromosome-level genome of Tegillarca granosa.</title>
        <authorList>
            <person name="Kim J."/>
        </authorList>
    </citation>
    <scope>NUCLEOTIDE SEQUENCE [LARGE SCALE GENOMIC DNA]</scope>
    <source>
        <strain evidence="1">Teg-2019</strain>
        <tissue evidence="1">Adductor muscle</tissue>
    </source>
</reference>
<dbReference type="Proteomes" id="UP001217089">
    <property type="component" value="Unassembled WGS sequence"/>
</dbReference>
<accession>A0ABQ9EF65</accession>
<comment type="caution">
    <text evidence="1">The sequence shown here is derived from an EMBL/GenBank/DDBJ whole genome shotgun (WGS) entry which is preliminary data.</text>
</comment>
<name>A0ABQ9EF65_TEGGR</name>
<sequence length="372" mass="41769">MHPRRKSGRQSYLCINKAAFSILDKLFKSAHAIAKKSRPMSDYSWHCQLDIQKGLDHGQTYLNNTSCKEFMKLNLIIEQHLAEAPFCTLMSDGSTDVSITENEITAPLYSKTITLLDELFKFNHKSALHTKKLKDRFSALSISQTLPSRIGGTRCVGHVETALKSVKNGYKAFVALKNSGQSATQSKAKALLKLLKSKDVMTFVLFLSDVVAILGKLSSTLQKRNTCLYEVHQAITSTVSYIKELHNRYLCSVLQLSGGGFFPDLRFFIGCGYESEGELLTGNADNFAPQKSRVITSLVQSINNRFKDIDVGVMQCTKITDLAKLQFGDEHFATIVDHYRANLIRTKFDVTSVEAEWTKLMTSLYENHKVKK</sequence>
<keyword evidence="2" id="KW-1185">Reference proteome</keyword>
<gene>
    <name evidence="1" type="ORF">KUTeg_017536</name>
</gene>
<evidence type="ECO:0000313" key="1">
    <source>
        <dbReference type="EMBL" id="KAJ8303953.1"/>
    </source>
</evidence>
<dbReference type="EMBL" id="JARBDR010000903">
    <property type="protein sequence ID" value="KAJ8303953.1"/>
    <property type="molecule type" value="Genomic_DNA"/>
</dbReference>